<evidence type="ECO:0000313" key="3">
    <source>
        <dbReference type="Proteomes" id="UP001499851"/>
    </source>
</evidence>
<sequence>MNASLRIGAATGAASGILIAAASSVEAVTGEIPATGLALGVAPALGLPLIVALHLGHRGAARTLGSVAYGLNLVGLGLFGGAAFALNLVLVHLDPAVTADLPGAARAALLGSALVFSAGTVLFGVAMLRAGVYPRVPVAVYAFAFPLIALLAPLPDTLFVSAVHVVSGAALVWLAHAVHAGPAAAGSDPGRA</sequence>
<evidence type="ECO:0000313" key="2">
    <source>
        <dbReference type="EMBL" id="GAA1666530.1"/>
    </source>
</evidence>
<gene>
    <name evidence="2" type="ORF">GCM10009830_10220</name>
</gene>
<protein>
    <submittedName>
        <fullName evidence="2">Uncharacterized protein</fullName>
    </submittedName>
</protein>
<dbReference type="RefSeq" id="WP_344482607.1">
    <property type="nucleotide sequence ID" value="NZ_BAAAQF010000004.1"/>
</dbReference>
<feature type="transmembrane region" description="Helical" evidence="1">
    <location>
        <begin position="132"/>
        <end position="152"/>
    </location>
</feature>
<keyword evidence="1" id="KW-0812">Transmembrane</keyword>
<keyword evidence="1" id="KW-0472">Membrane</keyword>
<accession>A0ABN2G7W6</accession>
<name>A0ABN2G7W6_9ACTN</name>
<feature type="transmembrane region" description="Helical" evidence="1">
    <location>
        <begin position="103"/>
        <end position="125"/>
    </location>
</feature>
<feature type="transmembrane region" description="Helical" evidence="1">
    <location>
        <begin position="158"/>
        <end position="178"/>
    </location>
</feature>
<feature type="transmembrane region" description="Helical" evidence="1">
    <location>
        <begin position="67"/>
        <end position="91"/>
    </location>
</feature>
<comment type="caution">
    <text evidence="2">The sequence shown here is derived from an EMBL/GenBank/DDBJ whole genome shotgun (WGS) entry which is preliminary data.</text>
</comment>
<dbReference type="EMBL" id="BAAAQF010000004">
    <property type="protein sequence ID" value="GAA1666530.1"/>
    <property type="molecule type" value="Genomic_DNA"/>
</dbReference>
<feature type="transmembrane region" description="Helical" evidence="1">
    <location>
        <begin position="37"/>
        <end position="55"/>
    </location>
</feature>
<evidence type="ECO:0000256" key="1">
    <source>
        <dbReference type="SAM" id="Phobius"/>
    </source>
</evidence>
<organism evidence="2 3">
    <name type="scientific">Glycomyces endophyticus</name>
    <dbReference type="NCBI Taxonomy" id="480996"/>
    <lineage>
        <taxon>Bacteria</taxon>
        <taxon>Bacillati</taxon>
        <taxon>Actinomycetota</taxon>
        <taxon>Actinomycetes</taxon>
        <taxon>Glycomycetales</taxon>
        <taxon>Glycomycetaceae</taxon>
        <taxon>Glycomyces</taxon>
    </lineage>
</organism>
<keyword evidence="1" id="KW-1133">Transmembrane helix</keyword>
<reference evidence="2 3" key="1">
    <citation type="journal article" date="2019" name="Int. J. Syst. Evol. Microbiol.">
        <title>The Global Catalogue of Microorganisms (GCM) 10K type strain sequencing project: providing services to taxonomists for standard genome sequencing and annotation.</title>
        <authorList>
            <consortium name="The Broad Institute Genomics Platform"/>
            <consortium name="The Broad Institute Genome Sequencing Center for Infectious Disease"/>
            <person name="Wu L."/>
            <person name="Ma J."/>
        </authorList>
    </citation>
    <scope>NUCLEOTIDE SEQUENCE [LARGE SCALE GENOMIC DNA]</scope>
    <source>
        <strain evidence="2 3">JCM 16001</strain>
    </source>
</reference>
<keyword evidence="3" id="KW-1185">Reference proteome</keyword>
<proteinExistence type="predicted"/>
<dbReference type="Proteomes" id="UP001499851">
    <property type="component" value="Unassembled WGS sequence"/>
</dbReference>